<feature type="domain" description="Probable transposase IS891/IS1136/IS1341" evidence="8">
    <location>
        <begin position="167"/>
        <end position="281"/>
    </location>
</feature>
<keyword evidence="4" id="KW-0479">Metal-binding</keyword>
<evidence type="ECO:0000256" key="2">
    <source>
        <dbReference type="ARBA" id="ARBA00011044"/>
    </source>
</evidence>
<evidence type="ECO:0000256" key="1">
    <source>
        <dbReference type="ARBA" id="ARBA00008761"/>
    </source>
</evidence>
<evidence type="ECO:0000259" key="8">
    <source>
        <dbReference type="Pfam" id="PF01385"/>
    </source>
</evidence>
<keyword evidence="7" id="KW-0233">DNA recombination</keyword>
<evidence type="ECO:0000256" key="5">
    <source>
        <dbReference type="ARBA" id="ARBA00022833"/>
    </source>
</evidence>
<protein>
    <submittedName>
        <fullName evidence="11">IS1341-type transposase</fullName>
    </submittedName>
</protein>
<dbReference type="NCBIfam" id="NF040570">
    <property type="entry name" value="guided_TnpB"/>
    <property type="match status" value="1"/>
</dbReference>
<dbReference type="KEGG" id="hhd:HBHAL_2659"/>
<comment type="similarity">
    <text evidence="2">In the N-terminal section; belongs to the transposase 2 family.</text>
</comment>
<dbReference type="HOGENOM" id="CLU_032903_0_0_9"/>
<feature type="domain" description="Cas12f1-like TNB" evidence="9">
    <location>
        <begin position="294"/>
        <end position="360"/>
    </location>
</feature>
<evidence type="ECO:0000259" key="10">
    <source>
        <dbReference type="Pfam" id="PF12323"/>
    </source>
</evidence>
<dbReference type="InterPro" id="IPR051399">
    <property type="entry name" value="RNA-guided_DNA_endo/Transpos"/>
</dbReference>
<dbReference type="EMBL" id="HE717023">
    <property type="protein sequence ID" value="CCG45009.1"/>
    <property type="molecule type" value="Genomic_DNA"/>
</dbReference>
<dbReference type="NCBIfam" id="TIGR01766">
    <property type="entry name" value="IS200/IS605 family accessory protein TnpB-like domain"/>
    <property type="match status" value="1"/>
</dbReference>
<dbReference type="GO" id="GO:0006310">
    <property type="term" value="P:DNA recombination"/>
    <property type="evidence" value="ECO:0007669"/>
    <property type="project" value="UniProtKB-KW"/>
</dbReference>
<name>I0JLI9_HALH3</name>
<evidence type="ECO:0000313" key="11">
    <source>
        <dbReference type="EMBL" id="CCG45009.1"/>
    </source>
</evidence>
<dbReference type="Pfam" id="PF12323">
    <property type="entry name" value="HTH_OrfB_IS605"/>
    <property type="match status" value="1"/>
</dbReference>
<keyword evidence="6" id="KW-0238">DNA-binding</keyword>
<evidence type="ECO:0000259" key="9">
    <source>
        <dbReference type="Pfam" id="PF07282"/>
    </source>
</evidence>
<dbReference type="eggNOG" id="COG0675">
    <property type="taxonomic scope" value="Bacteria"/>
</dbReference>
<dbReference type="GO" id="GO:0003677">
    <property type="term" value="F:DNA binding"/>
    <property type="evidence" value="ECO:0007669"/>
    <property type="project" value="UniProtKB-KW"/>
</dbReference>
<evidence type="ECO:0000256" key="7">
    <source>
        <dbReference type="ARBA" id="ARBA00023172"/>
    </source>
</evidence>
<dbReference type="GO" id="GO:0046872">
    <property type="term" value="F:metal ion binding"/>
    <property type="evidence" value="ECO:0007669"/>
    <property type="project" value="UniProtKB-KW"/>
</dbReference>
<dbReference type="GO" id="GO:0032196">
    <property type="term" value="P:transposition"/>
    <property type="evidence" value="ECO:0007669"/>
    <property type="project" value="UniProtKB-KW"/>
</dbReference>
<dbReference type="Pfam" id="PF07282">
    <property type="entry name" value="Cas12f1-like_TNB"/>
    <property type="match status" value="1"/>
</dbReference>
<feature type="domain" description="Transposase putative helix-turn-helix" evidence="10">
    <location>
        <begin position="1"/>
        <end position="46"/>
    </location>
</feature>
<dbReference type="PATRIC" id="fig|866895.3.peg.1677"/>
<dbReference type="Proteomes" id="UP000007397">
    <property type="component" value="Chromosome"/>
</dbReference>
<keyword evidence="3" id="KW-0815">Transposition</keyword>
<evidence type="ECO:0000256" key="6">
    <source>
        <dbReference type="ARBA" id="ARBA00023125"/>
    </source>
</evidence>
<evidence type="ECO:0000256" key="4">
    <source>
        <dbReference type="ARBA" id="ARBA00022723"/>
    </source>
</evidence>
<comment type="similarity">
    <text evidence="1">In the C-terminal section; belongs to the transposase 35 family.</text>
</comment>
<dbReference type="PANTHER" id="PTHR30405:SF11">
    <property type="entry name" value="RNA-GUIDED DNA ENDONUCLEASE RV2885C-RELATED"/>
    <property type="match status" value="1"/>
</dbReference>
<reference evidence="11 12" key="1">
    <citation type="journal article" date="2013" name="Environ. Microbiol.">
        <title>Chloride and organic osmolytes: a hybrid strategy to cope with elevated salinities by the moderately halophilic, chloride-dependent bacterium Halobacillus halophilus.</title>
        <authorList>
            <person name="Saum S.H."/>
            <person name="Pfeiffer F."/>
            <person name="Palm P."/>
            <person name="Rampp M."/>
            <person name="Schuster S.C."/>
            <person name="Muller V."/>
            <person name="Oesterhelt D."/>
        </authorList>
    </citation>
    <scope>NUCLEOTIDE SEQUENCE [LARGE SCALE GENOMIC DNA]</scope>
    <source>
        <strain evidence="12">ATCC 35676 / DSM 2266 / JCM 20832 / KCTC 3685 / LMG 17431 / NBRC 102448 / NCIMB 2269</strain>
    </source>
</reference>
<accession>I0JLI9</accession>
<dbReference type="STRING" id="866895.HBHAL_2659"/>
<dbReference type="InterPro" id="IPR001959">
    <property type="entry name" value="Transposase"/>
</dbReference>
<dbReference type="PANTHER" id="PTHR30405">
    <property type="entry name" value="TRANSPOSASE"/>
    <property type="match status" value="1"/>
</dbReference>
<dbReference type="Pfam" id="PF01385">
    <property type="entry name" value="OrfB_IS605"/>
    <property type="match status" value="1"/>
</dbReference>
<gene>
    <name evidence="11" type="ordered locus">HBHAL_2659</name>
</gene>
<dbReference type="RefSeq" id="WP_014642903.1">
    <property type="nucleotide sequence ID" value="NC_017668.1"/>
</dbReference>
<evidence type="ECO:0000256" key="3">
    <source>
        <dbReference type="ARBA" id="ARBA00022578"/>
    </source>
</evidence>
<dbReference type="AlphaFoldDB" id="I0JLI9"/>
<organism evidence="11 12">
    <name type="scientific">Halobacillus halophilus (strain ATCC 35676 / DSM 2266 / JCM 20832 / KCTC 3685 / LMG 17431 / NBRC 102448 / NCIMB 2269)</name>
    <name type="common">Sporosarcina halophila</name>
    <dbReference type="NCBI Taxonomy" id="866895"/>
    <lineage>
        <taxon>Bacteria</taxon>
        <taxon>Bacillati</taxon>
        <taxon>Bacillota</taxon>
        <taxon>Bacilli</taxon>
        <taxon>Bacillales</taxon>
        <taxon>Bacillaceae</taxon>
        <taxon>Halobacillus</taxon>
    </lineage>
</organism>
<keyword evidence="12" id="KW-1185">Reference proteome</keyword>
<dbReference type="InterPro" id="IPR010095">
    <property type="entry name" value="Cas12f1-like_TNB"/>
</dbReference>
<evidence type="ECO:0000313" key="12">
    <source>
        <dbReference type="Proteomes" id="UP000007397"/>
    </source>
</evidence>
<keyword evidence="5" id="KW-0862">Zinc</keyword>
<proteinExistence type="inferred from homology"/>
<sequence length="372" mass="43251">MVKKNKAFKFKTEPNFEQLNLIKRTFGSARFIFNKMLDDRILAYEDYKNDQSELKKMKFPTPAKYKKEYPFLKEVDSLALANTQMNLDKAYKAFFTGQNKFPKHKSRKARKSYTTNVVNGNIMVQDGYIKLPKLKWVKLKQHRQIPEGSKLKSVTVSMSATGKIYVSILTEYEVEPKEVQPENIIGLDYSMKELFVANEGTRAKYPRFYRQSEDRLAKEQRVLSRRKKGSNRWFKQKNKVAKLHEKVANQRKDFCHKWSRNLADNFDAIAIEDLNMKDMSKALKFGKSVHDNGWGMFASFLSYKLEELGKKLVKVGKWFPSSKTCSKCGGIDKQLTMSIRTYKCACGHVQDRDVNAAINIKVEGKRLLSEHQ</sequence>
<dbReference type="InterPro" id="IPR021027">
    <property type="entry name" value="Transposase_put_HTH"/>
</dbReference>